<sequence length="186" mass="20899">MKDVVQGNWVHLTEMRDGDAEWLQDTQWEPGLLRNLSADACHPWTAAEYSELAAEPDSNEHFFFMVRANADDGLLGWVMLDDVYFKNRRATLGIALPVASDRGQGYGEDTLNTILSFAFNELGLHKVTLEVNANNEAAIHAYEAVGFVREGVNREAVFQDGQWLDLYAYGVLASEWVSVSRETKRA</sequence>
<feature type="domain" description="N-acetyltransferase" evidence="1">
    <location>
        <begin position="20"/>
        <end position="169"/>
    </location>
</feature>
<gene>
    <name evidence="2" type="ORF">ACFP1C_08325</name>
</gene>
<dbReference type="EC" id="2.3.-.-" evidence="2"/>
<keyword evidence="2" id="KW-0808">Transferase</keyword>
<name>A0ABW1THW8_9LACO</name>
<dbReference type="GO" id="GO:0016746">
    <property type="term" value="F:acyltransferase activity"/>
    <property type="evidence" value="ECO:0007669"/>
    <property type="project" value="UniProtKB-KW"/>
</dbReference>
<dbReference type="PANTHER" id="PTHR43415">
    <property type="entry name" value="SPERMIDINE N(1)-ACETYLTRANSFERASE"/>
    <property type="match status" value="1"/>
</dbReference>
<accession>A0ABW1THW8</accession>
<dbReference type="Proteomes" id="UP001596283">
    <property type="component" value="Unassembled WGS sequence"/>
</dbReference>
<keyword evidence="3" id="KW-1185">Reference proteome</keyword>
<dbReference type="EMBL" id="JBHSSI010000048">
    <property type="protein sequence ID" value="MFC6260941.1"/>
    <property type="molecule type" value="Genomic_DNA"/>
</dbReference>
<dbReference type="PROSITE" id="PS51186">
    <property type="entry name" value="GNAT"/>
    <property type="match status" value="1"/>
</dbReference>
<evidence type="ECO:0000313" key="2">
    <source>
        <dbReference type="EMBL" id="MFC6260941.1"/>
    </source>
</evidence>
<keyword evidence="2" id="KW-0012">Acyltransferase</keyword>
<dbReference type="Pfam" id="PF13302">
    <property type="entry name" value="Acetyltransf_3"/>
    <property type="match status" value="1"/>
</dbReference>
<dbReference type="SUPFAM" id="SSF55729">
    <property type="entry name" value="Acyl-CoA N-acyltransferases (Nat)"/>
    <property type="match status" value="1"/>
</dbReference>
<dbReference type="Gene3D" id="3.40.630.30">
    <property type="match status" value="1"/>
</dbReference>
<evidence type="ECO:0000313" key="3">
    <source>
        <dbReference type="Proteomes" id="UP001596283"/>
    </source>
</evidence>
<organism evidence="2 3">
    <name type="scientific">Levilactobacillus fujinensis</name>
    <dbReference type="NCBI Taxonomy" id="2486024"/>
    <lineage>
        <taxon>Bacteria</taxon>
        <taxon>Bacillati</taxon>
        <taxon>Bacillota</taxon>
        <taxon>Bacilli</taxon>
        <taxon>Lactobacillales</taxon>
        <taxon>Lactobacillaceae</taxon>
        <taxon>Levilactobacillus</taxon>
    </lineage>
</organism>
<protein>
    <submittedName>
        <fullName evidence="2">GNAT family N-acetyltransferase</fullName>
        <ecNumber evidence="2">2.3.-.-</ecNumber>
    </submittedName>
</protein>
<dbReference type="InterPro" id="IPR000182">
    <property type="entry name" value="GNAT_dom"/>
</dbReference>
<reference evidence="3" key="1">
    <citation type="journal article" date="2019" name="Int. J. Syst. Evol. Microbiol.">
        <title>The Global Catalogue of Microorganisms (GCM) 10K type strain sequencing project: providing services to taxonomists for standard genome sequencing and annotation.</title>
        <authorList>
            <consortium name="The Broad Institute Genomics Platform"/>
            <consortium name="The Broad Institute Genome Sequencing Center for Infectious Disease"/>
            <person name="Wu L."/>
            <person name="Ma J."/>
        </authorList>
    </citation>
    <scope>NUCLEOTIDE SEQUENCE [LARGE SCALE GENOMIC DNA]</scope>
    <source>
        <strain evidence="3">CCM 8908</strain>
    </source>
</reference>
<dbReference type="PANTHER" id="PTHR43415:SF3">
    <property type="entry name" value="GNAT-FAMILY ACETYLTRANSFERASE"/>
    <property type="match status" value="1"/>
</dbReference>
<proteinExistence type="predicted"/>
<comment type="caution">
    <text evidence="2">The sequence shown here is derived from an EMBL/GenBank/DDBJ whole genome shotgun (WGS) entry which is preliminary data.</text>
</comment>
<evidence type="ECO:0000259" key="1">
    <source>
        <dbReference type="PROSITE" id="PS51186"/>
    </source>
</evidence>
<dbReference type="InterPro" id="IPR016181">
    <property type="entry name" value="Acyl_CoA_acyltransferase"/>
</dbReference>
<dbReference type="RefSeq" id="WP_125686127.1">
    <property type="nucleotide sequence ID" value="NZ_JBHSSI010000048.1"/>
</dbReference>